<gene>
    <name evidence="2" type="ORF">EMK97_05960</name>
</gene>
<protein>
    <submittedName>
        <fullName evidence="2">Polysaccharide pyruvyl transferase family protein</fullName>
    </submittedName>
</protein>
<dbReference type="AlphaFoldDB" id="A0A4P6P793"/>
<evidence type="ECO:0000313" key="2">
    <source>
        <dbReference type="EMBL" id="QBG35295.1"/>
    </source>
</evidence>
<dbReference type="EMBL" id="CP034759">
    <property type="protein sequence ID" value="QBG35295.1"/>
    <property type="molecule type" value="Genomic_DNA"/>
</dbReference>
<accession>A0A4P6P793</accession>
<keyword evidence="3" id="KW-1185">Reference proteome</keyword>
<organism evidence="2 3">
    <name type="scientific">Litorilituus sediminis</name>
    <dbReference type="NCBI Taxonomy" id="718192"/>
    <lineage>
        <taxon>Bacteria</taxon>
        <taxon>Pseudomonadati</taxon>
        <taxon>Pseudomonadota</taxon>
        <taxon>Gammaproteobacteria</taxon>
        <taxon>Alteromonadales</taxon>
        <taxon>Colwelliaceae</taxon>
        <taxon>Litorilituus</taxon>
    </lineage>
</organism>
<reference evidence="2 3" key="1">
    <citation type="submission" date="2018-12" db="EMBL/GenBank/DDBJ databases">
        <title>Complete genome of Litorilituus sediminis.</title>
        <authorList>
            <person name="Liu A."/>
            <person name="Rong J."/>
        </authorList>
    </citation>
    <scope>NUCLEOTIDE SEQUENCE [LARGE SCALE GENOMIC DNA]</scope>
    <source>
        <strain evidence="2 3">JCM 17549</strain>
    </source>
</reference>
<dbReference type="PANTHER" id="PTHR36836:SF1">
    <property type="entry name" value="COLANIC ACID BIOSYNTHESIS PROTEIN WCAK"/>
    <property type="match status" value="1"/>
</dbReference>
<proteinExistence type="predicted"/>
<dbReference type="OrthoDB" id="1425928at2"/>
<dbReference type="InterPro" id="IPR007345">
    <property type="entry name" value="Polysacch_pyruvyl_Trfase"/>
</dbReference>
<name>A0A4P6P793_9GAMM</name>
<evidence type="ECO:0000259" key="1">
    <source>
        <dbReference type="Pfam" id="PF04230"/>
    </source>
</evidence>
<dbReference type="KEGG" id="lsd:EMK97_05960"/>
<feature type="domain" description="Polysaccharide pyruvyl transferase" evidence="1">
    <location>
        <begin position="62"/>
        <end position="334"/>
    </location>
</feature>
<keyword evidence="2" id="KW-0808">Transferase</keyword>
<dbReference type="Proteomes" id="UP000290244">
    <property type="component" value="Chromosome"/>
</dbReference>
<sequence>MESTLKKIVLYGAFDRYNYGDNIMPILFQMFVEKYAKHILEEFEFEFAAISQSNLSHYLCKETKSINELTQSLPANSVIVVVGGEVLCTKNQTLYLHMQGSSLYHFALKIFRKVLPALFAKFADTRYSAQWEYPFIPPQKAFSQPVNIVFNTVGGDVQSLTQTELADVSARFANASYFSVRDVRTYEEISPLYKDTVLAPDSAYIMSDLLAQSDLEAKIDDTFVEELPVQYVVFQAAPGKVGCSANKLTLLIDDLASRLNKKVVLLPIGYASGHDDHQLLNKVHRALPKQTVLLHDLNIWQIMYVIKNAELFFGTSLHGVITAMSYSVPHYGINPLVQKLDAFLQEWSVAPFNQCYDITELPNLPSLVTKESSENLKTKSNQNIALVKANYHALLASL</sequence>
<dbReference type="PANTHER" id="PTHR36836">
    <property type="entry name" value="COLANIC ACID BIOSYNTHESIS PROTEIN WCAK"/>
    <property type="match status" value="1"/>
</dbReference>
<evidence type="ECO:0000313" key="3">
    <source>
        <dbReference type="Proteomes" id="UP000290244"/>
    </source>
</evidence>
<dbReference type="GO" id="GO:0016740">
    <property type="term" value="F:transferase activity"/>
    <property type="evidence" value="ECO:0007669"/>
    <property type="project" value="UniProtKB-KW"/>
</dbReference>
<dbReference type="Pfam" id="PF04230">
    <property type="entry name" value="PS_pyruv_trans"/>
    <property type="match status" value="1"/>
</dbReference>